<evidence type="ECO:0000313" key="1">
    <source>
        <dbReference type="EMBL" id="MDF3842789.1"/>
    </source>
</evidence>
<dbReference type="AlphaFoldDB" id="A0AAW6P9D5"/>
<name>A0AAW6P9D5_9PSED</name>
<dbReference type="RefSeq" id="WP_276214736.1">
    <property type="nucleotide sequence ID" value="NZ_JARJLR010000233.1"/>
</dbReference>
<proteinExistence type="predicted"/>
<dbReference type="Proteomes" id="UP001220662">
    <property type="component" value="Unassembled WGS sequence"/>
</dbReference>
<reference evidence="1" key="1">
    <citation type="submission" date="2023-03" db="EMBL/GenBank/DDBJ databases">
        <title>Draft assemblies of triclosan tolerant bacteria isolated from returned activated sludge.</title>
        <authorList>
            <person name="Van Hamelsveld S."/>
        </authorList>
    </citation>
    <scope>NUCLEOTIDE SEQUENCE</scope>
    <source>
        <strain evidence="1">GW210015_S63</strain>
    </source>
</reference>
<dbReference type="EMBL" id="JARJLR010000233">
    <property type="protein sequence ID" value="MDF3842789.1"/>
    <property type="molecule type" value="Genomic_DNA"/>
</dbReference>
<protein>
    <submittedName>
        <fullName evidence="1">Uncharacterized protein</fullName>
    </submittedName>
</protein>
<sequence length="304" mass="33568">MTMAMELIRHIAGLYGGKAIKGDFTQVFITGNEIWMAQQVLAEQAEGVQGERERFEVEMLELCLPIERDSHGAYVSDHVRHLWSGWELRAALAQPSPAPELERPDFGAWWATYPLEDLVDYNSQSDRMHAELVWKACYAQHDRIIGALRAEIDEVDGLSKRLDDLLHQTAIALRGPEPALTRYGYADLPLRVKTLLEERDVDLARVAELIAALEHAAASMWNSEANMDNAAAEAEEAIGNAKSGAPVAQAGQVPEGYMLITQDQVERHATTAWECPPQSRVVLVGTLKRLHEKNGAAPQQGGGA</sequence>
<accession>A0AAW6P9D5</accession>
<gene>
    <name evidence="1" type="ORF">P3W55_13815</name>
</gene>
<evidence type="ECO:0000313" key="2">
    <source>
        <dbReference type="Proteomes" id="UP001220662"/>
    </source>
</evidence>
<comment type="caution">
    <text evidence="1">The sequence shown here is derived from an EMBL/GenBank/DDBJ whole genome shotgun (WGS) entry which is preliminary data.</text>
</comment>
<organism evidence="1 2">
    <name type="scientific">Pseudomonas citronellolis</name>
    <dbReference type="NCBI Taxonomy" id="53408"/>
    <lineage>
        <taxon>Bacteria</taxon>
        <taxon>Pseudomonadati</taxon>
        <taxon>Pseudomonadota</taxon>
        <taxon>Gammaproteobacteria</taxon>
        <taxon>Pseudomonadales</taxon>
        <taxon>Pseudomonadaceae</taxon>
        <taxon>Pseudomonas</taxon>
    </lineage>
</organism>